<evidence type="ECO:0000313" key="13">
    <source>
        <dbReference type="Proteomes" id="UP000249464"/>
    </source>
</evidence>
<name>A0A2X0M903_9BASI</name>
<dbReference type="GO" id="GO:0005743">
    <property type="term" value="C:mitochondrial inner membrane"/>
    <property type="evidence" value="ECO:0007669"/>
    <property type="project" value="UniProtKB-SubCell"/>
</dbReference>
<evidence type="ECO:0000256" key="3">
    <source>
        <dbReference type="ARBA" id="ARBA00022448"/>
    </source>
</evidence>
<evidence type="ECO:0000256" key="4">
    <source>
        <dbReference type="ARBA" id="ARBA00022547"/>
    </source>
</evidence>
<keyword evidence="5 11" id="KW-0375">Hydrogen ion transport</keyword>
<evidence type="ECO:0000256" key="6">
    <source>
        <dbReference type="ARBA" id="ARBA00022792"/>
    </source>
</evidence>
<reference evidence="12 13" key="1">
    <citation type="submission" date="2016-11" db="EMBL/GenBank/DDBJ databases">
        <authorList>
            <person name="Jaros S."/>
            <person name="Januszkiewicz K."/>
            <person name="Wedrychowicz H."/>
        </authorList>
    </citation>
    <scope>NUCLEOTIDE SEQUENCE [LARGE SCALE GENOMIC DNA]</scope>
</reference>
<keyword evidence="6 11" id="KW-0999">Mitochondrion inner membrane</keyword>
<comment type="function">
    <text evidence="11">Subunit e, of the mitochondrial membrane ATP synthase complex (F(1)F(0) ATP synthase or Complex V) that produces ATP from ADP in the presence of a proton gradient across the membrane which is generated by electron transport complexes of the respiratory chain. ATP synthase complex consist of a soluble F(1) head domain - the catalytic core - and a membrane F(1) domain - the membrane proton channel. These two domains are linked by a central stalk rotating inside the F(1) region and a stationary peripheral stalk. During catalysis, ATP synthesis in the catalytic domain of F(1) is coupled via a rotary mechanism of the central stalk subunits to proton translocation. In vivo, can only synthesize ATP although its ATP hydrolase activity can be activated artificially in vitro. Part of the complex F(0) domain.</text>
</comment>
<keyword evidence="8 11" id="KW-0496">Mitochondrion</keyword>
<protein>
    <recommendedName>
        <fullName evidence="11">ATP synthase F(0) complex subunit e, mitochondrial</fullName>
    </recommendedName>
</protein>
<keyword evidence="7 11" id="KW-0406">Ion transport</keyword>
<dbReference type="InterPro" id="IPR008386">
    <property type="entry name" value="ATP_synth_F0_esu_mt"/>
</dbReference>
<keyword evidence="3 11" id="KW-0813">Transport</keyword>
<evidence type="ECO:0000256" key="11">
    <source>
        <dbReference type="RuleBase" id="RU367005"/>
    </source>
</evidence>
<dbReference type="Proteomes" id="UP000249464">
    <property type="component" value="Unassembled WGS sequence"/>
</dbReference>
<dbReference type="AlphaFoldDB" id="A0A2X0M903"/>
<keyword evidence="10 11" id="KW-0066">ATP synthesis</keyword>
<evidence type="ECO:0000256" key="2">
    <source>
        <dbReference type="ARBA" id="ARBA00007333"/>
    </source>
</evidence>
<evidence type="ECO:0000313" key="12">
    <source>
        <dbReference type="EMBL" id="SGY50797.1"/>
    </source>
</evidence>
<proteinExistence type="inferred from homology"/>
<keyword evidence="9" id="KW-0472">Membrane</keyword>
<evidence type="ECO:0000256" key="8">
    <source>
        <dbReference type="ARBA" id="ARBA00023128"/>
    </source>
</evidence>
<evidence type="ECO:0000256" key="10">
    <source>
        <dbReference type="ARBA" id="ARBA00023310"/>
    </source>
</evidence>
<accession>A0A2X0M903</accession>
<gene>
    <name evidence="12" type="primary">BQ5605_C001g00928</name>
    <name evidence="12" type="ORF">BQ5605_C001G00928</name>
</gene>
<dbReference type="GO" id="GO:0045259">
    <property type="term" value="C:proton-transporting ATP synthase complex"/>
    <property type="evidence" value="ECO:0007669"/>
    <property type="project" value="UniProtKB-UniRule"/>
</dbReference>
<dbReference type="Pfam" id="PF05680">
    <property type="entry name" value="ATP-synt_E"/>
    <property type="match status" value="1"/>
</dbReference>
<comment type="subcellular location">
    <subcellularLocation>
        <location evidence="1 11">Mitochondrion inner membrane</location>
    </subcellularLocation>
</comment>
<comment type="similarity">
    <text evidence="2 11">Belongs to the ATPase e subunit family.</text>
</comment>
<dbReference type="GO" id="GO:0015078">
    <property type="term" value="F:proton transmembrane transporter activity"/>
    <property type="evidence" value="ECO:0007669"/>
    <property type="project" value="InterPro"/>
</dbReference>
<dbReference type="EMBL" id="FQNC01000043">
    <property type="protein sequence ID" value="SGY50797.1"/>
    <property type="molecule type" value="Genomic_DNA"/>
</dbReference>
<organism evidence="12 13">
    <name type="scientific">Microbotryum silenes-dioicae</name>
    <dbReference type="NCBI Taxonomy" id="796604"/>
    <lineage>
        <taxon>Eukaryota</taxon>
        <taxon>Fungi</taxon>
        <taxon>Dikarya</taxon>
        <taxon>Basidiomycota</taxon>
        <taxon>Pucciniomycotina</taxon>
        <taxon>Microbotryomycetes</taxon>
        <taxon>Microbotryales</taxon>
        <taxon>Microbotryaceae</taxon>
        <taxon>Microbotryum</taxon>
    </lineage>
</organism>
<evidence type="ECO:0000256" key="5">
    <source>
        <dbReference type="ARBA" id="ARBA00022781"/>
    </source>
</evidence>
<dbReference type="STRING" id="796604.A0A2X0M903"/>
<dbReference type="GO" id="GO:0015986">
    <property type="term" value="P:proton motive force-driven ATP synthesis"/>
    <property type="evidence" value="ECO:0007669"/>
    <property type="project" value="InterPro"/>
</dbReference>
<comment type="subunit">
    <text evidence="11">F-type ATPases have 2 components, CF(1) - the catalytic core - and CF(0) - the membrane proton channel. CF(1) and CF(0) have multiple subunits.</text>
</comment>
<keyword evidence="13" id="KW-1185">Reference proteome</keyword>
<keyword evidence="4 11" id="KW-0138">CF(0)</keyword>
<sequence length="116" mass="12590">MVSPAVNVSTVGQYASATTMAAILGYGPVTGIGLNPRGPVVRYSALFSGIVYGFVHRRTLQAQFDSDAARQELHKREQWLEQAKKAWQAKVTKNDGLITDPDAPGFDLEAVLKSLE</sequence>
<evidence type="ECO:0000256" key="1">
    <source>
        <dbReference type="ARBA" id="ARBA00004273"/>
    </source>
</evidence>
<evidence type="ECO:0000256" key="9">
    <source>
        <dbReference type="ARBA" id="ARBA00023136"/>
    </source>
</evidence>
<evidence type="ECO:0000256" key="7">
    <source>
        <dbReference type="ARBA" id="ARBA00023065"/>
    </source>
</evidence>